<evidence type="ECO:0000313" key="1">
    <source>
        <dbReference type="EMBL" id="MDC3417588.1"/>
    </source>
</evidence>
<protein>
    <submittedName>
        <fullName evidence="1">Uncharacterized protein</fullName>
    </submittedName>
</protein>
<reference evidence="1" key="1">
    <citation type="submission" date="2022-06" db="EMBL/GenBank/DDBJ databases">
        <title>Aquibacillus sp. a new bacterium isolated from soil saline samples.</title>
        <authorList>
            <person name="Galisteo C."/>
            <person name="De La Haba R."/>
            <person name="Sanchez-Porro C."/>
            <person name="Ventosa A."/>
        </authorList>
    </citation>
    <scope>NUCLEOTIDE SEQUENCE</scope>
    <source>
        <strain evidence="1">3ASR75-54</strain>
    </source>
</reference>
<proteinExistence type="predicted"/>
<organism evidence="1 2">
    <name type="scientific">Aquibacillus salsiterrae</name>
    <dbReference type="NCBI Taxonomy" id="2950439"/>
    <lineage>
        <taxon>Bacteria</taxon>
        <taxon>Bacillati</taxon>
        <taxon>Bacillota</taxon>
        <taxon>Bacilli</taxon>
        <taxon>Bacillales</taxon>
        <taxon>Bacillaceae</taxon>
        <taxon>Aquibacillus</taxon>
    </lineage>
</organism>
<gene>
    <name evidence="1" type="ORF">NC799_11840</name>
</gene>
<dbReference type="Proteomes" id="UP001145069">
    <property type="component" value="Unassembled WGS sequence"/>
</dbReference>
<dbReference type="AlphaFoldDB" id="A0A9X3WF92"/>
<sequence length="110" mass="13341">MIQIIGKTELYFHSDQTFLSDINYHLHQSLESFEVLFHEQQNKRHKITISFILHMEEKIHCRTLMDYNSYAYDEFKNRLPDKIHTSYMQTLDIRPAGKRKRRNGKAKRKV</sequence>
<accession>A0A9X3WF92</accession>
<evidence type="ECO:0000313" key="2">
    <source>
        <dbReference type="Proteomes" id="UP001145069"/>
    </source>
</evidence>
<name>A0A9X3WF92_9BACI</name>
<dbReference type="RefSeq" id="WP_272446657.1">
    <property type="nucleotide sequence ID" value="NZ_JAMQKC010000011.1"/>
</dbReference>
<keyword evidence="2" id="KW-1185">Reference proteome</keyword>
<comment type="caution">
    <text evidence="1">The sequence shown here is derived from an EMBL/GenBank/DDBJ whole genome shotgun (WGS) entry which is preliminary data.</text>
</comment>
<dbReference type="EMBL" id="JAMQKC010000011">
    <property type="protein sequence ID" value="MDC3417588.1"/>
    <property type="molecule type" value="Genomic_DNA"/>
</dbReference>